<name>A0A0P0D7N6_9FLAO</name>
<dbReference type="STRING" id="1736674.APS56_00855"/>
<keyword evidence="2" id="KW-1185">Reference proteome</keyword>
<dbReference type="RefSeq" id="WP_054723887.1">
    <property type="nucleotide sequence ID" value="NZ_CP012898.1"/>
</dbReference>
<reference evidence="1 2" key="1">
    <citation type="submission" date="2015-10" db="EMBL/GenBank/DDBJ databases">
        <authorList>
            <person name="Gilbert D.G."/>
        </authorList>
    </citation>
    <scope>NUCLEOTIDE SEQUENCE [LARGE SCALE GENOMIC DNA]</scope>
    <source>
        <strain evidence="2">HZ-22</strain>
    </source>
</reference>
<proteinExistence type="predicted"/>
<dbReference type="OrthoDB" id="1226308at2"/>
<dbReference type="AlphaFoldDB" id="A0A0P0D7N6"/>
<accession>A0A0P0D7N6</accession>
<sequence>MNSLEKLNDKATQTAFNKKVISATHHLHPYVKHRIYIGESMKILPKNMYTSNGIIDESIIKLFENGYNIDNDTSDIKLKLFKIVDADLYTLFKKEAFHNKTMSTTSILQEELDDLEENYTIDDDLDYIMTEELNDISYKQHNKHQHLFLYDDNNSSILNAFNKQDLTLDNSKKALGNLYSWLPLNVSNIVDLYVFGKLSFEEISQIKTIEIKRIELIFDEIKKNFNDHVN</sequence>
<gene>
    <name evidence="1" type="ORF">APS56_00855</name>
</gene>
<evidence type="ECO:0000313" key="2">
    <source>
        <dbReference type="Proteomes" id="UP000057981"/>
    </source>
</evidence>
<dbReference type="EMBL" id="CP012898">
    <property type="protein sequence ID" value="ALJ03786.1"/>
    <property type="molecule type" value="Genomic_DNA"/>
</dbReference>
<protein>
    <submittedName>
        <fullName evidence="1">Uncharacterized protein</fullName>
    </submittedName>
</protein>
<dbReference type="Proteomes" id="UP000057981">
    <property type="component" value="Chromosome"/>
</dbReference>
<evidence type="ECO:0000313" key="1">
    <source>
        <dbReference type="EMBL" id="ALJ03786.1"/>
    </source>
</evidence>
<organism evidence="1 2">
    <name type="scientific">Pseudalgibacter alginicilyticus</name>
    <dbReference type="NCBI Taxonomy" id="1736674"/>
    <lineage>
        <taxon>Bacteria</taxon>
        <taxon>Pseudomonadati</taxon>
        <taxon>Bacteroidota</taxon>
        <taxon>Flavobacteriia</taxon>
        <taxon>Flavobacteriales</taxon>
        <taxon>Flavobacteriaceae</taxon>
        <taxon>Pseudalgibacter</taxon>
    </lineage>
</organism>
<dbReference type="KEGG" id="ahz:APS56_00855"/>